<dbReference type="EMBL" id="CP038436">
    <property type="protein sequence ID" value="QBX55557.1"/>
    <property type="molecule type" value="Genomic_DNA"/>
</dbReference>
<gene>
    <name evidence="3" type="ORF">EXE58_08890</name>
</gene>
<feature type="transmembrane region" description="Helical" evidence="2">
    <location>
        <begin position="42"/>
        <end position="63"/>
    </location>
</feature>
<reference evidence="3 4" key="1">
    <citation type="submission" date="2019-03" db="EMBL/GenBank/DDBJ databases">
        <title>Three New Species of Nocardioides, Nocardioides euryhalodurans sp. nov., Nocardioides seonyuensis sp. nov. and Nocardioides eburneoflavus sp. nov. Iolated from Soil.</title>
        <authorList>
            <person name="Roh S.G."/>
            <person name="Lee C."/>
            <person name="Kim M.-K."/>
            <person name="Kim S.B."/>
        </authorList>
    </citation>
    <scope>NUCLEOTIDE SEQUENCE [LARGE SCALE GENOMIC DNA]</scope>
    <source>
        <strain evidence="3 4">MMS17-SY207-3</strain>
    </source>
</reference>
<dbReference type="KEGG" id="nsn:EXE58_08890"/>
<keyword evidence="4" id="KW-1185">Reference proteome</keyword>
<keyword evidence="2" id="KW-0812">Transmembrane</keyword>
<evidence type="ECO:0000313" key="4">
    <source>
        <dbReference type="Proteomes" id="UP000294853"/>
    </source>
</evidence>
<evidence type="ECO:0000313" key="3">
    <source>
        <dbReference type="EMBL" id="QBX55557.1"/>
    </source>
</evidence>
<proteinExistence type="predicted"/>
<keyword evidence="2" id="KW-1133">Transmembrane helix</keyword>
<name>A0A4P7IHD2_9ACTN</name>
<evidence type="ECO:0000256" key="1">
    <source>
        <dbReference type="SAM" id="MobiDB-lite"/>
    </source>
</evidence>
<dbReference type="Proteomes" id="UP000294853">
    <property type="component" value="Chromosome"/>
</dbReference>
<evidence type="ECO:0000256" key="2">
    <source>
        <dbReference type="SAM" id="Phobius"/>
    </source>
</evidence>
<organism evidence="3 4">
    <name type="scientific">Nocardioides seonyuensis</name>
    <dbReference type="NCBI Taxonomy" id="2518371"/>
    <lineage>
        <taxon>Bacteria</taxon>
        <taxon>Bacillati</taxon>
        <taxon>Actinomycetota</taxon>
        <taxon>Actinomycetes</taxon>
        <taxon>Propionibacteriales</taxon>
        <taxon>Nocardioidaceae</taxon>
        <taxon>Nocardioides</taxon>
    </lineage>
</organism>
<dbReference type="AlphaFoldDB" id="A0A4P7IHD2"/>
<dbReference type="RefSeq" id="WP_135267548.1">
    <property type="nucleotide sequence ID" value="NZ_CP038436.1"/>
</dbReference>
<sequence>MNTEMNMDIEDMLTRELRQVADGLEIPPLPLLPSARPQRPTWAPLLAVAAVVLIALATLVGVLPDREGTPQPAPQPTEVATDDATEPEAVPTGPPTVPYVLDRVLHVGDRTFPGYDAVEGTAQGWVAVKPPSVWSTSIGGGAPSELEVALEQPPGVSPNGEYVAYISTEGEMNGFETAPAGEGMGLPVPVPVRDDDGVGTRIGAVTNDGWVIASGRGVGVLWRPFDGAEPVDLTETAPGQLVWQATRAGLVVVDGTGDARDPSGDNRVAGDGRVYLADVTPDGEMVPIADLPNFGIADVSEEWVAWVPAEQISGDVREYDEIRVRGLDGDDEGVLAPPPGWRFDNTRFTFEDAQFLLVRVTDGTQQRMARCSPALLECVLLS</sequence>
<protein>
    <recommendedName>
        <fullName evidence="5">WD40 repeat domain-containing protein</fullName>
    </recommendedName>
</protein>
<keyword evidence="2" id="KW-0472">Membrane</keyword>
<accession>A0A4P7IHD2</accession>
<dbReference type="OrthoDB" id="3775936at2"/>
<feature type="region of interest" description="Disordered" evidence="1">
    <location>
        <begin position="66"/>
        <end position="97"/>
    </location>
</feature>
<evidence type="ECO:0008006" key="5">
    <source>
        <dbReference type="Google" id="ProtNLM"/>
    </source>
</evidence>